<proteinExistence type="predicted"/>
<name>A0A2P5AAT7_PARAD</name>
<evidence type="ECO:0000313" key="1">
    <source>
        <dbReference type="EMBL" id="PON33657.1"/>
    </source>
</evidence>
<gene>
    <name evidence="1" type="ORF">PanWU01x14_350930</name>
</gene>
<keyword evidence="2" id="KW-1185">Reference proteome</keyword>
<reference evidence="2" key="1">
    <citation type="submission" date="2016-06" db="EMBL/GenBank/DDBJ databases">
        <title>Parallel loss of symbiosis genes in relatives of nitrogen-fixing non-legume Parasponia.</title>
        <authorList>
            <person name="Van Velzen R."/>
            <person name="Holmer R."/>
            <person name="Bu F."/>
            <person name="Rutten L."/>
            <person name="Van Zeijl A."/>
            <person name="Liu W."/>
            <person name="Santuari L."/>
            <person name="Cao Q."/>
            <person name="Sharma T."/>
            <person name="Shen D."/>
            <person name="Roswanjaya Y."/>
            <person name="Wardhani T."/>
            <person name="Kalhor M.S."/>
            <person name="Jansen J."/>
            <person name="Van den Hoogen J."/>
            <person name="Gungor B."/>
            <person name="Hartog M."/>
            <person name="Hontelez J."/>
            <person name="Verver J."/>
            <person name="Yang W.-C."/>
            <person name="Schijlen E."/>
            <person name="Repin R."/>
            <person name="Schilthuizen M."/>
            <person name="Schranz E."/>
            <person name="Heidstra R."/>
            <person name="Miyata K."/>
            <person name="Fedorova E."/>
            <person name="Kohlen W."/>
            <person name="Bisseling T."/>
            <person name="Smit S."/>
            <person name="Geurts R."/>
        </authorList>
    </citation>
    <scope>NUCLEOTIDE SEQUENCE [LARGE SCALE GENOMIC DNA]</scope>
    <source>
        <strain evidence="2">cv. WU1-14</strain>
    </source>
</reference>
<dbReference type="OrthoDB" id="1750606at2759"/>
<dbReference type="Proteomes" id="UP000237105">
    <property type="component" value="Unassembled WGS sequence"/>
</dbReference>
<sequence>MDLEEIAKLCELLKLDDHEGLVMRMNPEMYEDGKEKIEFYLVGRVFGNKFVNWKGLNEVAEQVWLTTRKIVKESCREIHGHLATN</sequence>
<dbReference type="EMBL" id="JXTB01000713">
    <property type="protein sequence ID" value="PON33657.1"/>
    <property type="molecule type" value="Genomic_DNA"/>
</dbReference>
<protein>
    <submittedName>
        <fullName evidence="1">Uncharacterized protein</fullName>
    </submittedName>
</protein>
<comment type="caution">
    <text evidence="1">The sequence shown here is derived from an EMBL/GenBank/DDBJ whole genome shotgun (WGS) entry which is preliminary data.</text>
</comment>
<evidence type="ECO:0000313" key="2">
    <source>
        <dbReference type="Proteomes" id="UP000237105"/>
    </source>
</evidence>
<organism evidence="1 2">
    <name type="scientific">Parasponia andersonii</name>
    <name type="common">Sponia andersonii</name>
    <dbReference type="NCBI Taxonomy" id="3476"/>
    <lineage>
        <taxon>Eukaryota</taxon>
        <taxon>Viridiplantae</taxon>
        <taxon>Streptophyta</taxon>
        <taxon>Embryophyta</taxon>
        <taxon>Tracheophyta</taxon>
        <taxon>Spermatophyta</taxon>
        <taxon>Magnoliopsida</taxon>
        <taxon>eudicotyledons</taxon>
        <taxon>Gunneridae</taxon>
        <taxon>Pentapetalae</taxon>
        <taxon>rosids</taxon>
        <taxon>fabids</taxon>
        <taxon>Rosales</taxon>
        <taxon>Cannabaceae</taxon>
        <taxon>Parasponia</taxon>
    </lineage>
</organism>
<accession>A0A2P5AAT7</accession>
<dbReference type="AlphaFoldDB" id="A0A2P5AAT7"/>